<accession>A0AAW2ISA8</accession>
<sequence>MIKCVEEALFSKLCIKGNLKEETYLATHLACWLSVFVLPGKDVNSIHLSIFKMASMMASGQQVSLAILSWRAFMGFEYYHNFSKTRLYKDTFGNVFSLLDQAKTASNEVEKQFDRLPSEANLINLNRHNAALIHTLNLESELWRQKNNCKWLNAGERNT</sequence>
<proteinExistence type="predicted"/>
<organism evidence="1">
    <name type="scientific">Sesamum angustifolium</name>
    <dbReference type="NCBI Taxonomy" id="2727405"/>
    <lineage>
        <taxon>Eukaryota</taxon>
        <taxon>Viridiplantae</taxon>
        <taxon>Streptophyta</taxon>
        <taxon>Embryophyta</taxon>
        <taxon>Tracheophyta</taxon>
        <taxon>Spermatophyta</taxon>
        <taxon>Magnoliopsida</taxon>
        <taxon>eudicotyledons</taxon>
        <taxon>Gunneridae</taxon>
        <taxon>Pentapetalae</taxon>
        <taxon>asterids</taxon>
        <taxon>lamiids</taxon>
        <taxon>Lamiales</taxon>
        <taxon>Pedaliaceae</taxon>
        <taxon>Sesamum</taxon>
    </lineage>
</organism>
<name>A0AAW2ISA8_9LAMI</name>
<evidence type="ECO:0000313" key="1">
    <source>
        <dbReference type="EMBL" id="KAL0284960.1"/>
    </source>
</evidence>
<comment type="caution">
    <text evidence="1">The sequence shown here is derived from an EMBL/GenBank/DDBJ whole genome shotgun (WGS) entry which is preliminary data.</text>
</comment>
<reference evidence="1" key="2">
    <citation type="journal article" date="2024" name="Plant">
        <title>Genomic evolution and insights into agronomic trait innovations of Sesamum species.</title>
        <authorList>
            <person name="Miao H."/>
            <person name="Wang L."/>
            <person name="Qu L."/>
            <person name="Liu H."/>
            <person name="Sun Y."/>
            <person name="Le M."/>
            <person name="Wang Q."/>
            <person name="Wei S."/>
            <person name="Zheng Y."/>
            <person name="Lin W."/>
            <person name="Duan Y."/>
            <person name="Cao H."/>
            <person name="Xiong S."/>
            <person name="Wang X."/>
            <person name="Wei L."/>
            <person name="Li C."/>
            <person name="Ma Q."/>
            <person name="Ju M."/>
            <person name="Zhao R."/>
            <person name="Li G."/>
            <person name="Mu C."/>
            <person name="Tian Q."/>
            <person name="Mei H."/>
            <person name="Zhang T."/>
            <person name="Gao T."/>
            <person name="Zhang H."/>
        </authorList>
    </citation>
    <scope>NUCLEOTIDE SEQUENCE</scope>
    <source>
        <strain evidence="1">G01</strain>
    </source>
</reference>
<protein>
    <recommendedName>
        <fullName evidence="2">Aminotransferase-like plant mobile domain-containing protein</fullName>
    </recommendedName>
</protein>
<gene>
    <name evidence="1" type="ORF">Sangu_2800900</name>
</gene>
<dbReference type="EMBL" id="JACGWK010001623">
    <property type="protein sequence ID" value="KAL0284960.1"/>
    <property type="molecule type" value="Genomic_DNA"/>
</dbReference>
<evidence type="ECO:0008006" key="2">
    <source>
        <dbReference type="Google" id="ProtNLM"/>
    </source>
</evidence>
<dbReference type="AlphaFoldDB" id="A0AAW2ISA8"/>
<reference evidence="1" key="1">
    <citation type="submission" date="2020-06" db="EMBL/GenBank/DDBJ databases">
        <authorList>
            <person name="Li T."/>
            <person name="Hu X."/>
            <person name="Zhang T."/>
            <person name="Song X."/>
            <person name="Zhang H."/>
            <person name="Dai N."/>
            <person name="Sheng W."/>
            <person name="Hou X."/>
            <person name="Wei L."/>
        </authorList>
    </citation>
    <scope>NUCLEOTIDE SEQUENCE</scope>
    <source>
        <strain evidence="1">G01</strain>
        <tissue evidence="1">Leaf</tissue>
    </source>
</reference>